<reference evidence="2 3" key="1">
    <citation type="journal article" date="2019" name="Nat. Ecol. Evol.">
        <title>Megaphylogeny resolves global patterns of mushroom evolution.</title>
        <authorList>
            <person name="Varga T."/>
            <person name="Krizsan K."/>
            <person name="Foldi C."/>
            <person name="Dima B."/>
            <person name="Sanchez-Garcia M."/>
            <person name="Sanchez-Ramirez S."/>
            <person name="Szollosi G.J."/>
            <person name="Szarkandi J.G."/>
            <person name="Papp V."/>
            <person name="Albert L."/>
            <person name="Andreopoulos W."/>
            <person name="Angelini C."/>
            <person name="Antonin V."/>
            <person name="Barry K.W."/>
            <person name="Bougher N.L."/>
            <person name="Buchanan P."/>
            <person name="Buyck B."/>
            <person name="Bense V."/>
            <person name="Catcheside P."/>
            <person name="Chovatia M."/>
            <person name="Cooper J."/>
            <person name="Damon W."/>
            <person name="Desjardin D."/>
            <person name="Finy P."/>
            <person name="Geml J."/>
            <person name="Haridas S."/>
            <person name="Hughes K."/>
            <person name="Justo A."/>
            <person name="Karasinski D."/>
            <person name="Kautmanova I."/>
            <person name="Kiss B."/>
            <person name="Kocsube S."/>
            <person name="Kotiranta H."/>
            <person name="LaButti K.M."/>
            <person name="Lechner B.E."/>
            <person name="Liimatainen K."/>
            <person name="Lipzen A."/>
            <person name="Lukacs Z."/>
            <person name="Mihaltcheva S."/>
            <person name="Morgado L.N."/>
            <person name="Niskanen T."/>
            <person name="Noordeloos M.E."/>
            <person name="Ohm R.A."/>
            <person name="Ortiz-Santana B."/>
            <person name="Ovrebo C."/>
            <person name="Racz N."/>
            <person name="Riley R."/>
            <person name="Savchenko A."/>
            <person name="Shiryaev A."/>
            <person name="Soop K."/>
            <person name="Spirin V."/>
            <person name="Szebenyi C."/>
            <person name="Tomsovsky M."/>
            <person name="Tulloss R.E."/>
            <person name="Uehling J."/>
            <person name="Grigoriev I.V."/>
            <person name="Vagvolgyi C."/>
            <person name="Papp T."/>
            <person name="Martin F.M."/>
            <person name="Miettinen O."/>
            <person name="Hibbett D.S."/>
            <person name="Nagy L.G."/>
        </authorList>
    </citation>
    <scope>NUCLEOTIDE SEQUENCE [LARGE SCALE GENOMIC DNA]</scope>
    <source>
        <strain evidence="2 3">HHB13444</strain>
    </source>
</reference>
<feature type="compositionally biased region" description="Basic and acidic residues" evidence="1">
    <location>
        <begin position="12"/>
        <end position="24"/>
    </location>
</feature>
<accession>A0A5C3PKE1</accession>
<dbReference type="AlphaFoldDB" id="A0A5C3PKE1"/>
<gene>
    <name evidence="2" type="ORF">K466DRAFT_409174</name>
</gene>
<evidence type="ECO:0000313" key="3">
    <source>
        <dbReference type="Proteomes" id="UP000308197"/>
    </source>
</evidence>
<name>A0A5C3PKE1_9APHY</name>
<feature type="region of interest" description="Disordered" evidence="1">
    <location>
        <begin position="1"/>
        <end position="42"/>
    </location>
</feature>
<sequence length="164" mass="18115">MSEISCRGARIRKPDPSHGVHRNQENSPATRLAASGDRTPSQTSIDEAWIGVGQPCTYYFDWLCERGDNRMREAVVARTAVRKSTMTRACVHAASGKHASRLAGSVGFSEALDDSDLSKRQLAFTLMYYRAGCRRRRISKLAATRPRNTPARYSDVGSSAQQPP</sequence>
<feature type="region of interest" description="Disordered" evidence="1">
    <location>
        <begin position="144"/>
        <end position="164"/>
    </location>
</feature>
<protein>
    <submittedName>
        <fullName evidence="2">Uncharacterized protein</fullName>
    </submittedName>
</protein>
<organism evidence="2 3">
    <name type="scientific">Polyporus arcularius HHB13444</name>
    <dbReference type="NCBI Taxonomy" id="1314778"/>
    <lineage>
        <taxon>Eukaryota</taxon>
        <taxon>Fungi</taxon>
        <taxon>Dikarya</taxon>
        <taxon>Basidiomycota</taxon>
        <taxon>Agaricomycotina</taxon>
        <taxon>Agaricomycetes</taxon>
        <taxon>Polyporales</taxon>
        <taxon>Polyporaceae</taxon>
        <taxon>Polyporus</taxon>
    </lineage>
</organism>
<dbReference type="EMBL" id="ML211058">
    <property type="protein sequence ID" value="TFK90016.1"/>
    <property type="molecule type" value="Genomic_DNA"/>
</dbReference>
<evidence type="ECO:0000313" key="2">
    <source>
        <dbReference type="EMBL" id="TFK90016.1"/>
    </source>
</evidence>
<dbReference type="InParanoid" id="A0A5C3PKE1"/>
<dbReference type="Proteomes" id="UP000308197">
    <property type="component" value="Unassembled WGS sequence"/>
</dbReference>
<keyword evidence="3" id="KW-1185">Reference proteome</keyword>
<evidence type="ECO:0000256" key="1">
    <source>
        <dbReference type="SAM" id="MobiDB-lite"/>
    </source>
</evidence>
<proteinExistence type="predicted"/>